<dbReference type="InterPro" id="IPR041235">
    <property type="entry name" value="Exp1_repeat_2"/>
</dbReference>
<dbReference type="InterPro" id="IPR013598">
    <property type="entry name" value="Exportin-1/Importin-b-like"/>
</dbReference>
<dbReference type="Pfam" id="PF08767">
    <property type="entry name" value="CRM1_C"/>
    <property type="match status" value="1"/>
</dbReference>
<dbReference type="Pfam" id="PF08389">
    <property type="entry name" value="Xpo1"/>
    <property type="match status" value="1"/>
</dbReference>
<dbReference type="Pfam" id="PF03810">
    <property type="entry name" value="IBN_N"/>
    <property type="match status" value="1"/>
</dbReference>
<evidence type="ECO:0000313" key="7">
    <source>
        <dbReference type="EMBL" id="KAK2956547.1"/>
    </source>
</evidence>
<dbReference type="Proteomes" id="UP001281761">
    <property type="component" value="Unassembled WGS sequence"/>
</dbReference>
<proteinExistence type="inferred from homology"/>
<sequence>MEAILDQSKPFDLNLFDRVVRALYVPNSPQEQQQANEVLMKYQDLENSWINSPTIVDNSSLIESKFVALNTLDKHIKKKWKMIEPSDRDSIKSYIVTKILQISSNLETFYTQESQSILRALNKPLISILKHDWVSTWTDFVQEMVQSARNSFSICENNLTLLGQLCEEVFDFGDDWMTAQKKTRFKEQYTKDFGLVFELIQLVFGNTQNSPESLVLTALRTLSIFIPWIDHTFIFDSDLIQSLVTILLPPLVSRNDTLMCLTQIAGLELGEKENECSTVLLQLYNATAISILEFIPQNVDIPNIYMTSSEQDRTFLRTVALFLTTFHKSHTQLLENSQSSHMYIIPSLRLVSRISLIQDKDVFQICLDFWHFFAQDLYKNDIQPAILPSTALNDVNTPIKLNPAVTRQFVSPFAPRNSEFSSTKPQITGTKPTLQVNFANTPKRKSGILGKGASQQASEIATKIYNNTEKTPRIRMYSEIIAQVRMILVSRMAKPEEILVSVNEAGDIVRQSNVDSDQIELYKQMRETLIYISHLNPAAMKNSLLDTLNEQMNPASFNYDILNSLCWAIGAISGTLSKEEESQFVIKVLHQLLQMVNTKDEREPRAVIATNVMFVASQYPRFLKNNWKFQRTVLNKLIQFMKEPFPGVKDMATETFLKICRSCKRSIVMERQDDTHPIQFVDEVLHSLNDIVSDLERNQILNVYESVATIISGEKDDERRIRLLEKLFETPNQHSSDLINKAHTNEQILFEGDPLATLYLTFSIFARTIEPLKMSFLPEFVLLFGDCCNLYSSYSNFLHQVALKNGPSGLEDIQSRAVNLVRTEIMNMMINFFNVCNDPHTISQQFLEPVIVTILPCYPQSHQSARDPRILTLLTSLTTQLRSLLNPHFILILQSVFEPTLSMITNNFEDFPEHRLAFYTLFRALNADCPSGFPSIVDPDQMKIVVDSILWGIKHADANIADIALDLLHTFIENMASSNKKESFFNVYYVRIFCDVIGVMTDSFHKQGFRRQCLVLHTMSRLLTQNVIRQSFSPDASITNEQFVVNILLSTISTAFPHLLPIQIDSFIKLLFSNVSLDQLVEGIRNFLVQIQEFAKDESDLYLDDYLDKKHAEMETKLKADFYIPGLINFFDFDNYEDE</sequence>
<evidence type="ECO:0000259" key="6">
    <source>
        <dbReference type="PROSITE" id="PS50166"/>
    </source>
</evidence>
<accession>A0ABQ9XYH4</accession>
<gene>
    <name evidence="7" type="ORF">BLNAU_8387</name>
</gene>
<dbReference type="InterPro" id="IPR016024">
    <property type="entry name" value="ARM-type_fold"/>
</dbReference>
<keyword evidence="8" id="KW-1185">Reference proteome</keyword>
<dbReference type="InterPro" id="IPR045065">
    <property type="entry name" value="XPO1/5"/>
</dbReference>
<comment type="subcellular location">
    <subcellularLocation>
        <location evidence="1">Nucleus</location>
    </subcellularLocation>
</comment>
<name>A0ABQ9XYH4_9EUKA</name>
<dbReference type="SMART" id="SM01102">
    <property type="entry name" value="CRM1_C"/>
    <property type="match status" value="1"/>
</dbReference>
<dbReference type="InterPro" id="IPR014877">
    <property type="entry name" value="XPO1_C_dom"/>
</dbReference>
<dbReference type="InterPro" id="IPR041123">
    <property type="entry name" value="CRM1_repeat"/>
</dbReference>
<dbReference type="Pfam" id="PF18787">
    <property type="entry name" value="CRM1_repeat_3"/>
    <property type="match status" value="1"/>
</dbReference>
<dbReference type="InterPro" id="IPR011989">
    <property type="entry name" value="ARM-like"/>
</dbReference>
<evidence type="ECO:0000313" key="8">
    <source>
        <dbReference type="Proteomes" id="UP001281761"/>
    </source>
</evidence>
<protein>
    <submittedName>
        <fullName evidence="7">Exportin 1B</fullName>
    </submittedName>
</protein>
<comment type="caution">
    <text evidence="7">The sequence shown here is derived from an EMBL/GenBank/DDBJ whole genome shotgun (WGS) entry which is preliminary data.</text>
</comment>
<dbReference type="Gene3D" id="1.25.10.10">
    <property type="entry name" value="Leucine-rich Repeat Variant"/>
    <property type="match status" value="1"/>
</dbReference>
<evidence type="ECO:0000256" key="4">
    <source>
        <dbReference type="ARBA" id="ARBA00022927"/>
    </source>
</evidence>
<evidence type="ECO:0000256" key="2">
    <source>
        <dbReference type="ARBA" id="ARBA00009466"/>
    </source>
</evidence>
<keyword evidence="3" id="KW-0813">Transport</keyword>
<organism evidence="7 8">
    <name type="scientific">Blattamonas nauphoetae</name>
    <dbReference type="NCBI Taxonomy" id="2049346"/>
    <lineage>
        <taxon>Eukaryota</taxon>
        <taxon>Metamonada</taxon>
        <taxon>Preaxostyla</taxon>
        <taxon>Oxymonadida</taxon>
        <taxon>Blattamonas</taxon>
    </lineage>
</organism>
<evidence type="ECO:0000256" key="5">
    <source>
        <dbReference type="ARBA" id="ARBA00023242"/>
    </source>
</evidence>
<dbReference type="Pfam" id="PF18777">
    <property type="entry name" value="CRM1_repeat"/>
    <property type="match status" value="1"/>
</dbReference>
<reference evidence="7 8" key="1">
    <citation type="journal article" date="2022" name="bioRxiv">
        <title>Genomics of Preaxostyla Flagellates Illuminates Evolutionary Transitions and the Path Towards Mitochondrial Loss.</title>
        <authorList>
            <person name="Novak L.V.F."/>
            <person name="Treitli S.C."/>
            <person name="Pyrih J."/>
            <person name="Halakuc P."/>
            <person name="Pipaliya S.V."/>
            <person name="Vacek V."/>
            <person name="Brzon O."/>
            <person name="Soukal P."/>
            <person name="Eme L."/>
            <person name="Dacks J.B."/>
            <person name="Karnkowska A."/>
            <person name="Elias M."/>
            <person name="Hampl V."/>
        </authorList>
    </citation>
    <scope>NUCLEOTIDE SEQUENCE [LARGE SCALE GENOMIC DNA]</scope>
    <source>
        <strain evidence="7">NAU3</strain>
        <tissue evidence="7">Gut</tissue>
    </source>
</reference>
<evidence type="ECO:0000256" key="1">
    <source>
        <dbReference type="ARBA" id="ARBA00004123"/>
    </source>
</evidence>
<dbReference type="PROSITE" id="PS50166">
    <property type="entry name" value="IMPORTIN_B_NT"/>
    <property type="match status" value="1"/>
</dbReference>
<dbReference type="InterPro" id="IPR040485">
    <property type="entry name" value="XPO1_repeat_3"/>
</dbReference>
<evidence type="ECO:0000256" key="3">
    <source>
        <dbReference type="ARBA" id="ARBA00022448"/>
    </source>
</evidence>
<dbReference type="SUPFAM" id="SSF48371">
    <property type="entry name" value="ARM repeat"/>
    <property type="match status" value="1"/>
</dbReference>
<dbReference type="PANTHER" id="PTHR11223">
    <property type="entry name" value="EXPORTIN 1/5"/>
    <property type="match status" value="1"/>
</dbReference>
<dbReference type="PANTHER" id="PTHR11223:SF2">
    <property type="entry name" value="EXPORTIN-1"/>
    <property type="match status" value="1"/>
</dbReference>
<dbReference type="Pfam" id="PF18784">
    <property type="entry name" value="CRM1_repeat_2"/>
    <property type="match status" value="1"/>
</dbReference>
<keyword evidence="5" id="KW-0539">Nucleus</keyword>
<feature type="domain" description="Importin N-terminal" evidence="6">
    <location>
        <begin position="35"/>
        <end position="101"/>
    </location>
</feature>
<dbReference type="EMBL" id="JARBJD010000054">
    <property type="protein sequence ID" value="KAK2956547.1"/>
    <property type="molecule type" value="Genomic_DNA"/>
</dbReference>
<dbReference type="InterPro" id="IPR001494">
    <property type="entry name" value="Importin-beta_N"/>
</dbReference>
<comment type="similarity">
    <text evidence="2">Belongs to the exportin family.</text>
</comment>
<keyword evidence="4" id="KW-0653">Protein transport</keyword>